<feature type="region of interest" description="Disordered" evidence="1">
    <location>
        <begin position="65"/>
        <end position="91"/>
    </location>
</feature>
<feature type="non-terminal residue" evidence="2">
    <location>
        <position position="1"/>
    </location>
</feature>
<evidence type="ECO:0000313" key="3">
    <source>
        <dbReference type="Proteomes" id="UP000324832"/>
    </source>
</evidence>
<dbReference type="Proteomes" id="UP000324832">
    <property type="component" value="Unassembled WGS sequence"/>
</dbReference>
<sequence length="231" mass="25043">GSSDKEGTAVEDASPGYQGKRSVEAPAMGQFLLPLLSAEPVSQAEHLLIRHEDILQLLASAEENAREEPSVEEVQSSNNTVSEGTVSPEEAVITPDDEAALLHFVCETERPEGEAAVSFKPIEEWLLGVYHSWCEISALMYTLIGTNMSMEMVQTSWSYRAGFGCHCRLCLTAASNTPALTLLLADITKHLAHVSTTSSLAAALVKMLGLKANVVVTPQDWQLHQLKVPEE</sequence>
<dbReference type="EMBL" id="FZQP02003412">
    <property type="protein sequence ID" value="VVC98150.1"/>
    <property type="molecule type" value="Genomic_DNA"/>
</dbReference>
<keyword evidence="3" id="KW-1185">Reference proteome</keyword>
<gene>
    <name evidence="2" type="ORF">LSINAPIS_LOCUS9284</name>
</gene>
<reference evidence="2 3" key="1">
    <citation type="submission" date="2017-07" db="EMBL/GenBank/DDBJ databases">
        <authorList>
            <person name="Talla V."/>
            <person name="Backstrom N."/>
        </authorList>
    </citation>
    <scope>NUCLEOTIDE SEQUENCE [LARGE SCALE GENOMIC DNA]</scope>
</reference>
<name>A0A5E4QLZ2_9NEOP</name>
<accession>A0A5E4QLZ2</accession>
<organism evidence="2 3">
    <name type="scientific">Leptidea sinapis</name>
    <dbReference type="NCBI Taxonomy" id="189913"/>
    <lineage>
        <taxon>Eukaryota</taxon>
        <taxon>Metazoa</taxon>
        <taxon>Ecdysozoa</taxon>
        <taxon>Arthropoda</taxon>
        <taxon>Hexapoda</taxon>
        <taxon>Insecta</taxon>
        <taxon>Pterygota</taxon>
        <taxon>Neoptera</taxon>
        <taxon>Endopterygota</taxon>
        <taxon>Lepidoptera</taxon>
        <taxon>Glossata</taxon>
        <taxon>Ditrysia</taxon>
        <taxon>Papilionoidea</taxon>
        <taxon>Pieridae</taxon>
        <taxon>Dismorphiinae</taxon>
        <taxon>Leptidea</taxon>
    </lineage>
</organism>
<protein>
    <submittedName>
        <fullName evidence="2">Uncharacterized protein</fullName>
    </submittedName>
</protein>
<proteinExistence type="predicted"/>
<feature type="region of interest" description="Disordered" evidence="1">
    <location>
        <begin position="1"/>
        <end position="22"/>
    </location>
</feature>
<evidence type="ECO:0000313" key="2">
    <source>
        <dbReference type="EMBL" id="VVC98150.1"/>
    </source>
</evidence>
<evidence type="ECO:0000256" key="1">
    <source>
        <dbReference type="SAM" id="MobiDB-lite"/>
    </source>
</evidence>
<feature type="compositionally biased region" description="Polar residues" evidence="1">
    <location>
        <begin position="73"/>
        <end position="85"/>
    </location>
</feature>
<feature type="non-terminal residue" evidence="2">
    <location>
        <position position="231"/>
    </location>
</feature>
<dbReference type="AlphaFoldDB" id="A0A5E4QLZ2"/>